<evidence type="ECO:0000313" key="3">
    <source>
        <dbReference type="Proteomes" id="UP000050794"/>
    </source>
</evidence>
<dbReference type="Proteomes" id="UP000050794">
    <property type="component" value="Unassembled WGS sequence"/>
</dbReference>
<feature type="region of interest" description="Disordered" evidence="1">
    <location>
        <begin position="1"/>
        <end position="76"/>
    </location>
</feature>
<protein>
    <submittedName>
        <fullName evidence="2 4">Uncharacterized protein</fullName>
    </submittedName>
</protein>
<keyword evidence="3" id="KW-1185">Reference proteome</keyword>
<proteinExistence type="predicted"/>
<dbReference type="EMBL" id="UYWY01000205">
    <property type="protein sequence ID" value="VDM24247.1"/>
    <property type="molecule type" value="Genomic_DNA"/>
</dbReference>
<evidence type="ECO:0000313" key="4">
    <source>
        <dbReference type="WBParaSite" id="TCNE_0000044401-mRNA-1"/>
    </source>
</evidence>
<sequence length="76" mass="8262">MSTLLPMIGDSYGQKSADNRITPNGATERSAIAVAVVESGSGNERKNHRAQQRAFKKDKKDGQFSGKLTIKNTEQP</sequence>
<feature type="compositionally biased region" description="Basic residues" evidence="1">
    <location>
        <begin position="46"/>
        <end position="57"/>
    </location>
</feature>
<reference evidence="2 3" key="2">
    <citation type="submission" date="2018-11" db="EMBL/GenBank/DDBJ databases">
        <authorList>
            <consortium name="Pathogen Informatics"/>
        </authorList>
    </citation>
    <scope>NUCLEOTIDE SEQUENCE [LARGE SCALE GENOMIC DNA]</scope>
</reference>
<feature type="compositionally biased region" description="Polar residues" evidence="1">
    <location>
        <begin position="13"/>
        <end position="27"/>
    </location>
</feature>
<dbReference type="AlphaFoldDB" id="A0A183TW25"/>
<accession>A0A183TW25</accession>
<gene>
    <name evidence="2" type="ORF">TCNE_LOCUS445</name>
</gene>
<name>A0A183TW25_TOXCA</name>
<organism evidence="3 4">
    <name type="scientific">Toxocara canis</name>
    <name type="common">Canine roundworm</name>
    <dbReference type="NCBI Taxonomy" id="6265"/>
    <lineage>
        <taxon>Eukaryota</taxon>
        <taxon>Metazoa</taxon>
        <taxon>Ecdysozoa</taxon>
        <taxon>Nematoda</taxon>
        <taxon>Chromadorea</taxon>
        <taxon>Rhabditida</taxon>
        <taxon>Spirurina</taxon>
        <taxon>Ascaridomorpha</taxon>
        <taxon>Ascaridoidea</taxon>
        <taxon>Toxocaridae</taxon>
        <taxon>Toxocara</taxon>
    </lineage>
</organism>
<reference evidence="4" key="1">
    <citation type="submission" date="2016-06" db="UniProtKB">
        <authorList>
            <consortium name="WormBaseParasite"/>
        </authorList>
    </citation>
    <scope>IDENTIFICATION</scope>
</reference>
<evidence type="ECO:0000313" key="2">
    <source>
        <dbReference type="EMBL" id="VDM24247.1"/>
    </source>
</evidence>
<dbReference type="WBParaSite" id="TCNE_0000044401-mRNA-1">
    <property type="protein sequence ID" value="TCNE_0000044401-mRNA-1"/>
    <property type="gene ID" value="TCNE_0000044401"/>
</dbReference>
<evidence type="ECO:0000256" key="1">
    <source>
        <dbReference type="SAM" id="MobiDB-lite"/>
    </source>
</evidence>